<dbReference type="PANTHER" id="PTHR37296:SF1">
    <property type="entry name" value="CONSERVED VIRULENCE FACTOR B"/>
    <property type="match status" value="1"/>
</dbReference>
<evidence type="ECO:0000313" key="3">
    <source>
        <dbReference type="EMBL" id="MRX73489.1"/>
    </source>
</evidence>
<keyword evidence="4" id="KW-1185">Reference proteome</keyword>
<organism evidence="3 4">
    <name type="scientific">Metabacillus lacus</name>
    <dbReference type="NCBI Taxonomy" id="1983721"/>
    <lineage>
        <taxon>Bacteria</taxon>
        <taxon>Bacillati</taxon>
        <taxon>Bacillota</taxon>
        <taxon>Bacilli</taxon>
        <taxon>Bacillales</taxon>
        <taxon>Bacillaceae</taxon>
        <taxon>Metabacillus</taxon>
    </lineage>
</organism>
<dbReference type="OrthoDB" id="9801597at2"/>
<feature type="domain" description="S1 motif" evidence="2">
    <location>
        <begin position="151"/>
        <end position="211"/>
    </location>
</feature>
<protein>
    <recommendedName>
        <fullName evidence="2">S1 motif domain-containing protein</fullName>
    </recommendedName>
</protein>
<sequence>MNPGDIIKLKIDEELDFGYFLTDGYERVLLHNSEITQPLEDEEEVEVFLMLDSQDRLSATMKKPLITEDGYGWTDVVSNVEKMGVFIDIGLSKDALVADDHLPLFESLWPQEGDKLYCTLRISKNGKLFARPATEDVMMEITKKADRSAFNKDVEGRVYRTTASGTYVITEEGYRAYIHESQREEEPRLGSRVHGRVVDVKEDGTINISLLPRKQDAMNVDAEKVYAYMQSRGGAMPFWDKSNPDDIKEVFGLSKAAFKRALGSLYKSKRVYQEEGWTYTGEKKGSKE</sequence>
<dbReference type="Pfam" id="PF21191">
    <property type="entry name" value="CvfB_1st"/>
    <property type="match status" value="1"/>
</dbReference>
<dbReference type="Proteomes" id="UP000448867">
    <property type="component" value="Unassembled WGS sequence"/>
</dbReference>
<dbReference type="Gene3D" id="1.10.10.10">
    <property type="entry name" value="Winged helix-like DNA-binding domain superfamily/Winged helix DNA-binding domain"/>
    <property type="match status" value="1"/>
</dbReference>
<dbReference type="EMBL" id="WKKI01000036">
    <property type="protein sequence ID" value="MRX73489.1"/>
    <property type="molecule type" value="Genomic_DNA"/>
</dbReference>
<dbReference type="PROSITE" id="PS50126">
    <property type="entry name" value="S1"/>
    <property type="match status" value="1"/>
</dbReference>
<dbReference type="InterPro" id="IPR012340">
    <property type="entry name" value="NA-bd_OB-fold"/>
</dbReference>
<evidence type="ECO:0000259" key="2">
    <source>
        <dbReference type="PROSITE" id="PS50126"/>
    </source>
</evidence>
<dbReference type="AlphaFoldDB" id="A0A7X2M0Z3"/>
<dbReference type="RefSeq" id="WP_154308953.1">
    <property type="nucleotide sequence ID" value="NZ_WKKI01000036.1"/>
</dbReference>
<dbReference type="InterPro" id="IPR040764">
    <property type="entry name" value="CvfB_WH"/>
</dbReference>
<gene>
    <name evidence="3" type="ORF">GJU40_15200</name>
</gene>
<dbReference type="SUPFAM" id="SSF50249">
    <property type="entry name" value="Nucleic acid-binding proteins"/>
    <property type="match status" value="1"/>
</dbReference>
<dbReference type="Pfam" id="PF21543">
    <property type="entry name" value="CvfB_2nd"/>
    <property type="match status" value="1"/>
</dbReference>
<reference evidence="3 4" key="1">
    <citation type="submission" date="2019-11" db="EMBL/GenBank/DDBJ databases">
        <title>Bacillus lacus genome.</title>
        <authorList>
            <person name="Allen C.J."/>
            <person name="Newman J.D."/>
        </authorList>
    </citation>
    <scope>NUCLEOTIDE SEQUENCE [LARGE SCALE GENOMIC DNA]</scope>
    <source>
        <strain evidence="3 4">KCTC 33946</strain>
    </source>
</reference>
<comment type="similarity">
    <text evidence="1">Belongs to the CvfB family.</text>
</comment>
<evidence type="ECO:0000256" key="1">
    <source>
        <dbReference type="PIRNR" id="PIRNR012524"/>
    </source>
</evidence>
<dbReference type="PIRSF" id="PIRSF012524">
    <property type="entry name" value="YitL_S1"/>
    <property type="match status" value="1"/>
</dbReference>
<dbReference type="InterPro" id="IPR036388">
    <property type="entry name" value="WH-like_DNA-bd_sf"/>
</dbReference>
<name>A0A7X2M0Z3_9BACI</name>
<evidence type="ECO:0000313" key="4">
    <source>
        <dbReference type="Proteomes" id="UP000448867"/>
    </source>
</evidence>
<dbReference type="Pfam" id="PF13509">
    <property type="entry name" value="S1_2"/>
    <property type="match status" value="1"/>
</dbReference>
<dbReference type="Pfam" id="PF17783">
    <property type="entry name" value="WHD_CvfB"/>
    <property type="match status" value="1"/>
</dbReference>
<dbReference type="InterPro" id="IPR048587">
    <property type="entry name" value="CvfB_S1_3rd"/>
</dbReference>
<dbReference type="SMART" id="SM00316">
    <property type="entry name" value="S1"/>
    <property type="match status" value="2"/>
</dbReference>
<comment type="caution">
    <text evidence="3">The sequence shown here is derived from an EMBL/GenBank/DDBJ whole genome shotgun (WGS) entry which is preliminary data.</text>
</comment>
<dbReference type="GO" id="GO:0003676">
    <property type="term" value="F:nucleic acid binding"/>
    <property type="evidence" value="ECO:0007669"/>
    <property type="project" value="InterPro"/>
</dbReference>
<dbReference type="InterPro" id="IPR003029">
    <property type="entry name" value="S1_domain"/>
</dbReference>
<dbReference type="InterPro" id="IPR048588">
    <property type="entry name" value="CvfB_S1_2nd"/>
</dbReference>
<dbReference type="InterPro" id="IPR014464">
    <property type="entry name" value="CvfB_fam"/>
</dbReference>
<dbReference type="InterPro" id="IPR039566">
    <property type="entry name" value="CvfB_S1_st"/>
</dbReference>
<accession>A0A7X2M0Z3</accession>
<dbReference type="PANTHER" id="PTHR37296">
    <property type="entry name" value="CONSERVED VIRULENCE FACTOR B"/>
    <property type="match status" value="1"/>
</dbReference>
<proteinExistence type="inferred from homology"/>
<dbReference type="Gene3D" id="2.40.50.140">
    <property type="entry name" value="Nucleic acid-binding proteins"/>
    <property type="match status" value="2"/>
</dbReference>